<keyword evidence="2" id="KW-1185">Reference proteome</keyword>
<gene>
    <name evidence="1" type="ORF">SAMN04488505_109118</name>
</gene>
<dbReference type="EMBL" id="FOBB01000009">
    <property type="protein sequence ID" value="SEN27244.1"/>
    <property type="molecule type" value="Genomic_DNA"/>
</dbReference>
<sequence>MDIDWFAIDVDQNIALFASGGGILPATILELEEAIYHEVIKFMRALPEIADNNIWINQNIDVIKSLQTVEQRNRYLEDYVFMAKKGLIVFDKTVLMAEMDYKYHLVALPAIKLDYQDLPESILNIVSRTRSQSSLSGKDFFFTNEIL</sequence>
<organism evidence="1 2">
    <name type="scientific">Chitinophaga rupis</name>
    <dbReference type="NCBI Taxonomy" id="573321"/>
    <lineage>
        <taxon>Bacteria</taxon>
        <taxon>Pseudomonadati</taxon>
        <taxon>Bacteroidota</taxon>
        <taxon>Chitinophagia</taxon>
        <taxon>Chitinophagales</taxon>
        <taxon>Chitinophagaceae</taxon>
        <taxon>Chitinophaga</taxon>
    </lineage>
</organism>
<proteinExistence type="predicted"/>
<reference evidence="1 2" key="1">
    <citation type="submission" date="2016-10" db="EMBL/GenBank/DDBJ databases">
        <authorList>
            <person name="de Groot N.N."/>
        </authorList>
    </citation>
    <scope>NUCLEOTIDE SEQUENCE [LARGE SCALE GENOMIC DNA]</scope>
    <source>
        <strain evidence="1 2">DSM 21039</strain>
    </source>
</reference>
<dbReference type="AlphaFoldDB" id="A0A1H8F777"/>
<dbReference type="Proteomes" id="UP000198984">
    <property type="component" value="Unassembled WGS sequence"/>
</dbReference>
<evidence type="ECO:0000313" key="1">
    <source>
        <dbReference type="EMBL" id="SEN27244.1"/>
    </source>
</evidence>
<evidence type="ECO:0000313" key="2">
    <source>
        <dbReference type="Proteomes" id="UP000198984"/>
    </source>
</evidence>
<dbReference type="STRING" id="573321.SAMN04488505_109118"/>
<protein>
    <submittedName>
        <fullName evidence="1">Uncharacterized protein</fullName>
    </submittedName>
</protein>
<accession>A0A1H8F777</accession>
<name>A0A1H8F777_9BACT</name>